<feature type="region of interest" description="Disordered" evidence="1">
    <location>
        <begin position="212"/>
        <end position="236"/>
    </location>
</feature>
<accession>A0AAQ3P4S3</accession>
<dbReference type="InterPro" id="IPR058594">
    <property type="entry name" value="PB1-like_dom_pln"/>
</dbReference>
<evidence type="ECO:0000313" key="3">
    <source>
        <dbReference type="EMBL" id="WVZ21986.1"/>
    </source>
</evidence>
<evidence type="ECO:0000256" key="1">
    <source>
        <dbReference type="SAM" id="MobiDB-lite"/>
    </source>
</evidence>
<proteinExistence type="predicted"/>
<dbReference type="EMBL" id="CP144700">
    <property type="protein sequence ID" value="WVZ21986.1"/>
    <property type="molecule type" value="Genomic_DNA"/>
</dbReference>
<gene>
    <name evidence="3" type="ORF">V8G54_000530</name>
</gene>
<sequence length="357" mass="39605">MANYDVEVVFHHGGKFVNDGSLKYEFGETSTLKIDPDRWSYFEIMSILKEMSYINVKELWYSVGGGTVLERRLKLLSDDKGAGDLVNLAILNGQFHLYVVHMVSNLEYVHMLGEGVKDDNDTCVEAEAKGEDIGAVLGDDVEDVNDNCVEAEVEGKSDGVVLGEGVKDENDNCAEAEAEGESDGAVLGEGVKADNDTCVEAEAEGEDIEAVLGEDADGDNHNSVETEAEGEDDGGHDGYDVRSWNECEEDVFSEDNLVEVNVHEDEAEHDFCNHSEEVEVGGPSGSCNLFQHVQDRGLSDNSWESESLDNLLLSDSSNDDRDRKIWHFFIAQKHGMWKHSSAKEKRFHRSNKKLRCR</sequence>
<dbReference type="Pfam" id="PF26130">
    <property type="entry name" value="PB1-like"/>
    <property type="match status" value="1"/>
</dbReference>
<protein>
    <recommendedName>
        <fullName evidence="2">PB1-like domain-containing protein</fullName>
    </recommendedName>
</protein>
<evidence type="ECO:0000313" key="4">
    <source>
        <dbReference type="Proteomes" id="UP001374535"/>
    </source>
</evidence>
<keyword evidence="4" id="KW-1185">Reference proteome</keyword>
<dbReference type="Proteomes" id="UP001374535">
    <property type="component" value="Chromosome 1"/>
</dbReference>
<feature type="domain" description="PB1-like" evidence="2">
    <location>
        <begin position="5"/>
        <end position="101"/>
    </location>
</feature>
<reference evidence="3 4" key="1">
    <citation type="journal article" date="2023" name="Life. Sci Alliance">
        <title>Evolutionary insights into 3D genome organization and epigenetic landscape of Vigna mungo.</title>
        <authorList>
            <person name="Junaid A."/>
            <person name="Singh B."/>
            <person name="Bhatia S."/>
        </authorList>
    </citation>
    <scope>NUCLEOTIDE SEQUENCE [LARGE SCALE GENOMIC DNA]</scope>
    <source>
        <strain evidence="3">Urdbean</strain>
    </source>
</reference>
<name>A0AAQ3P4S3_VIGMU</name>
<evidence type="ECO:0000259" key="2">
    <source>
        <dbReference type="Pfam" id="PF26130"/>
    </source>
</evidence>
<organism evidence="3 4">
    <name type="scientific">Vigna mungo</name>
    <name type="common">Black gram</name>
    <name type="synonym">Phaseolus mungo</name>
    <dbReference type="NCBI Taxonomy" id="3915"/>
    <lineage>
        <taxon>Eukaryota</taxon>
        <taxon>Viridiplantae</taxon>
        <taxon>Streptophyta</taxon>
        <taxon>Embryophyta</taxon>
        <taxon>Tracheophyta</taxon>
        <taxon>Spermatophyta</taxon>
        <taxon>Magnoliopsida</taxon>
        <taxon>eudicotyledons</taxon>
        <taxon>Gunneridae</taxon>
        <taxon>Pentapetalae</taxon>
        <taxon>rosids</taxon>
        <taxon>fabids</taxon>
        <taxon>Fabales</taxon>
        <taxon>Fabaceae</taxon>
        <taxon>Papilionoideae</taxon>
        <taxon>50 kb inversion clade</taxon>
        <taxon>NPAAA clade</taxon>
        <taxon>indigoferoid/millettioid clade</taxon>
        <taxon>Phaseoleae</taxon>
        <taxon>Vigna</taxon>
    </lineage>
</organism>
<dbReference type="AlphaFoldDB" id="A0AAQ3P4S3"/>